<proteinExistence type="predicted"/>
<evidence type="ECO:0000313" key="1">
    <source>
        <dbReference type="EMBL" id="VBB47320.1"/>
    </source>
</evidence>
<dbReference type="AlphaFoldDB" id="A0A653AH01"/>
<protein>
    <recommendedName>
        <fullName evidence="2">Lipoprotein</fullName>
    </recommendedName>
</protein>
<gene>
    <name evidence="1" type="ORF">TRIP_D420156</name>
</gene>
<dbReference type="EMBL" id="UPXZ01000037">
    <property type="protein sequence ID" value="VBB47320.1"/>
    <property type="molecule type" value="Genomic_DNA"/>
</dbReference>
<dbReference type="PROSITE" id="PS51257">
    <property type="entry name" value="PROKAR_LIPOPROTEIN"/>
    <property type="match status" value="1"/>
</dbReference>
<evidence type="ECO:0008006" key="2">
    <source>
        <dbReference type="Google" id="ProtNLM"/>
    </source>
</evidence>
<sequence length="277" mass="32120">MNKIIYFFIFLMVSCQSVNHIQNGILPLKNKNAITGNEFVKKTLLLSSNERENLIAKEIIAGNFPNFMRKWEKINVTLTLSDKKIINAYYYVLPDYLMIGSDKDFCRMPMQPKTAQKIADKFNCFLSTRKICNDIYKAAKVKLEPYPLTINRDSLLTFYQHNQIIENQRKGRKGLIAGIKKDVVISSAISQSSKPNRVAIYGWHKLDGTPIQPLYTGHVDWYVDYSHGIRLVWRTIYIDGKPMDYTDVLNNPELSSIICDESECNFYAYPYNKNEKK</sequence>
<accession>A0A653AH01</accession>
<reference evidence="1" key="1">
    <citation type="submission" date="2018-07" db="EMBL/GenBank/DDBJ databases">
        <authorList>
            <consortium name="Genoscope - CEA"/>
            <person name="William W."/>
        </authorList>
    </citation>
    <scope>NUCLEOTIDE SEQUENCE</scope>
    <source>
        <strain evidence="1">IK1</strain>
    </source>
</reference>
<organism evidence="1">
    <name type="scientific">uncultured Paludibacter sp</name>
    <dbReference type="NCBI Taxonomy" id="497635"/>
    <lineage>
        <taxon>Bacteria</taxon>
        <taxon>Pseudomonadati</taxon>
        <taxon>Bacteroidota</taxon>
        <taxon>Bacteroidia</taxon>
        <taxon>Bacteroidales</taxon>
        <taxon>Paludibacteraceae</taxon>
        <taxon>Paludibacter</taxon>
        <taxon>environmental samples</taxon>
    </lineage>
</organism>
<name>A0A653AH01_9BACT</name>